<dbReference type="GeneID" id="93358444"/>
<dbReference type="SUPFAM" id="SSF55174">
    <property type="entry name" value="Alpha-L RNA-binding motif"/>
    <property type="match status" value="1"/>
</dbReference>
<dbReference type="PROSITE" id="PS50889">
    <property type="entry name" value="S4"/>
    <property type="match status" value="1"/>
</dbReference>
<dbReference type="GO" id="GO:0000455">
    <property type="term" value="P:enzyme-directed rRNA pseudouridine synthesis"/>
    <property type="evidence" value="ECO:0007669"/>
    <property type="project" value="UniProtKB-ARBA"/>
</dbReference>
<evidence type="ECO:0000256" key="1">
    <source>
        <dbReference type="ARBA" id="ARBA00000073"/>
    </source>
</evidence>
<dbReference type="PANTHER" id="PTHR21600">
    <property type="entry name" value="MITOCHONDRIAL RNA PSEUDOURIDINE SYNTHASE"/>
    <property type="match status" value="1"/>
</dbReference>
<dbReference type="CDD" id="cd02869">
    <property type="entry name" value="PseudoU_synth_RluA_like"/>
    <property type="match status" value="1"/>
</dbReference>
<keyword evidence="14" id="KW-0694">RNA-binding</keyword>
<dbReference type="EMBL" id="CU179680">
    <property type="protein sequence ID" value="CAL59419.1"/>
    <property type="molecule type" value="Genomic_DNA"/>
</dbReference>
<organism evidence="16 17">
    <name type="scientific">Mycoplasmopsis agalactiae (strain NCTC 10123 / CIP 59.7 / PG2)</name>
    <name type="common">Mycoplasma agalactiae</name>
    <dbReference type="NCBI Taxonomy" id="347257"/>
    <lineage>
        <taxon>Bacteria</taxon>
        <taxon>Bacillati</taxon>
        <taxon>Mycoplasmatota</taxon>
        <taxon>Mycoplasmoidales</taxon>
        <taxon>Metamycoplasmataceae</taxon>
        <taxon>Mycoplasmopsis</taxon>
    </lineage>
</organism>
<gene>
    <name evidence="16" type="primary">rluC</name>
    <name evidence="16" type="ordered locus">MAG7190</name>
</gene>
<dbReference type="Gene3D" id="3.30.2350.10">
    <property type="entry name" value="Pseudouridine synthase"/>
    <property type="match status" value="1"/>
</dbReference>
<comment type="function">
    <text evidence="3">Responsible for synthesis of pseudouridine from uracil at positions 955, 2504 and 2580 in 23S ribosomal RNA.</text>
</comment>
<dbReference type="STRING" id="347257.MAG7190"/>
<evidence type="ECO:0000256" key="11">
    <source>
        <dbReference type="ARBA" id="ARBA00031975"/>
    </source>
</evidence>
<dbReference type="Proteomes" id="UP000007065">
    <property type="component" value="Chromosome"/>
</dbReference>
<keyword evidence="17" id="KW-1185">Reference proteome</keyword>
<reference evidence="17" key="1">
    <citation type="journal article" date="2007" name="PLoS Genet.">
        <title>Being pathogenic, plastic, and sexual while living with a nearly minimal bacterial genome.</title>
        <authorList>
            <person name="Sirand-Pugnet P."/>
            <person name="Lartigue C."/>
            <person name="Marenda M."/>
            <person name="Jacob D."/>
            <person name="Barre A."/>
            <person name="Barbe V."/>
            <person name="Schenowitz C."/>
            <person name="Mangenot S."/>
            <person name="Couloux A."/>
            <person name="Segurens B."/>
            <person name="de Daruvar A."/>
            <person name="Blanchard A."/>
            <person name="Citti C."/>
        </authorList>
    </citation>
    <scope>NUCLEOTIDE SEQUENCE [LARGE SCALE GENOMIC DNA]</scope>
    <source>
        <strain evidence="17">PG2</strain>
    </source>
</reference>
<evidence type="ECO:0000256" key="4">
    <source>
        <dbReference type="ARBA" id="ARBA00010876"/>
    </source>
</evidence>
<dbReference type="InterPro" id="IPR002942">
    <property type="entry name" value="S4_RNA-bd"/>
</dbReference>
<name>A5IZG0_MYCAP</name>
<dbReference type="Pfam" id="PF00849">
    <property type="entry name" value="PseudoU_synth_2"/>
    <property type="match status" value="1"/>
</dbReference>
<evidence type="ECO:0000256" key="12">
    <source>
        <dbReference type="ARBA" id="ARBA00033053"/>
    </source>
</evidence>
<dbReference type="EC" id="5.4.99.24" evidence="5"/>
<evidence type="ECO:0000256" key="10">
    <source>
        <dbReference type="ARBA" id="ARBA00031870"/>
    </source>
</evidence>
<dbReference type="GO" id="GO:0003723">
    <property type="term" value="F:RNA binding"/>
    <property type="evidence" value="ECO:0007669"/>
    <property type="project" value="UniProtKB-KW"/>
</dbReference>
<evidence type="ECO:0000313" key="16">
    <source>
        <dbReference type="EMBL" id="CAL59419.1"/>
    </source>
</evidence>
<evidence type="ECO:0000256" key="14">
    <source>
        <dbReference type="PROSITE-ProRule" id="PRU00182"/>
    </source>
</evidence>
<dbReference type="InterPro" id="IPR050188">
    <property type="entry name" value="RluA_PseudoU_synthase"/>
</dbReference>
<evidence type="ECO:0000256" key="9">
    <source>
        <dbReference type="ARBA" id="ARBA00030705"/>
    </source>
</evidence>
<evidence type="ECO:0000313" key="17">
    <source>
        <dbReference type="Proteomes" id="UP000007065"/>
    </source>
</evidence>
<dbReference type="HOGENOM" id="CLU_016902_1_0_14"/>
<dbReference type="InterPro" id="IPR006145">
    <property type="entry name" value="PsdUridine_synth_RsuA/RluA"/>
</dbReference>
<dbReference type="GO" id="GO:0120159">
    <property type="term" value="F:rRNA pseudouridine synthase activity"/>
    <property type="evidence" value="ECO:0007669"/>
    <property type="project" value="UniProtKB-ARBA"/>
</dbReference>
<evidence type="ECO:0000256" key="8">
    <source>
        <dbReference type="ARBA" id="ARBA00023235"/>
    </source>
</evidence>
<evidence type="ECO:0000256" key="7">
    <source>
        <dbReference type="ARBA" id="ARBA00022552"/>
    </source>
</evidence>
<evidence type="ECO:0000259" key="15">
    <source>
        <dbReference type="SMART" id="SM00363"/>
    </source>
</evidence>
<evidence type="ECO:0000256" key="3">
    <source>
        <dbReference type="ARBA" id="ARBA00002876"/>
    </source>
</evidence>
<evidence type="ECO:0000256" key="13">
    <source>
        <dbReference type="ARBA" id="ARBA00033164"/>
    </source>
</evidence>
<dbReference type="Gene3D" id="3.10.290.10">
    <property type="entry name" value="RNA-binding S4 domain"/>
    <property type="match status" value="1"/>
</dbReference>
<dbReference type="AlphaFoldDB" id="A5IZG0"/>
<comment type="catalytic activity">
    <reaction evidence="1">
        <text>a uridine in RNA = a pseudouridine in RNA</text>
        <dbReference type="Rhea" id="RHEA:48348"/>
        <dbReference type="Rhea" id="RHEA-COMP:12068"/>
        <dbReference type="Rhea" id="RHEA-COMP:12069"/>
        <dbReference type="ChEBI" id="CHEBI:65314"/>
        <dbReference type="ChEBI" id="CHEBI:65315"/>
    </reaction>
</comment>
<evidence type="ECO:0000256" key="6">
    <source>
        <dbReference type="ARBA" id="ARBA00017128"/>
    </source>
</evidence>
<dbReference type="CDD" id="cd00165">
    <property type="entry name" value="S4"/>
    <property type="match status" value="1"/>
</dbReference>
<dbReference type="InterPro" id="IPR020103">
    <property type="entry name" value="PsdUridine_synth_cat_dom_sf"/>
</dbReference>
<keyword evidence="8" id="KW-0413">Isomerase</keyword>
<proteinExistence type="inferred from homology"/>
<keyword evidence="7" id="KW-0698">rRNA processing</keyword>
<accession>A5IZG0</accession>
<dbReference type="SUPFAM" id="SSF55120">
    <property type="entry name" value="Pseudouridine synthase"/>
    <property type="match status" value="1"/>
</dbReference>
<dbReference type="PANTHER" id="PTHR21600:SF92">
    <property type="entry name" value="RIBOSOMAL LARGE SUBUNIT PSEUDOURIDINE SYNTHASE C"/>
    <property type="match status" value="1"/>
</dbReference>
<dbReference type="SMART" id="SM00363">
    <property type="entry name" value="S4"/>
    <property type="match status" value="1"/>
</dbReference>
<dbReference type="RefSeq" id="WP_011949872.1">
    <property type="nucleotide sequence ID" value="NC_009497.1"/>
</dbReference>
<feature type="domain" description="RNA-binding S4" evidence="15">
    <location>
        <begin position="13"/>
        <end position="77"/>
    </location>
</feature>
<comment type="similarity">
    <text evidence="4">Belongs to the pseudouridine synthase RluA family.</text>
</comment>
<evidence type="ECO:0000256" key="5">
    <source>
        <dbReference type="ARBA" id="ARBA00012785"/>
    </source>
</evidence>
<comment type="catalytic activity">
    <reaction evidence="2">
        <text>uridine(955/2504/2580) in 23S rRNA = pseudouridine(955/2504/2580) in 23S rRNA</text>
        <dbReference type="Rhea" id="RHEA:42528"/>
        <dbReference type="Rhea" id="RHEA-COMP:10099"/>
        <dbReference type="Rhea" id="RHEA-COMP:10100"/>
        <dbReference type="ChEBI" id="CHEBI:65314"/>
        <dbReference type="ChEBI" id="CHEBI:65315"/>
        <dbReference type="EC" id="5.4.99.24"/>
    </reaction>
</comment>
<sequence>MHKFIAQSSDNGRKLIKYIGSLFKKLPEGRIYRLFRQKSIKVNNKRITDSNYVVKTGDEIIIYGIKDEPSFVIYDNSWKLDSEIVYEDDNILLINKKAGTIVHGDSNCLDNQVFSYFKFRQNSAFRPSHVGRLDKWTSGLIMYAKNYQTLTELNHKTEFLDKIYVLKSDYNPHDEIVSVYIHHDELQQKMVATKNMQHPNDKIAKTRFFKKDNKLYAQLFTGRKHQIRATLEYLGYPIYGDSKYGSKTKGTKRVYLHCYKLKFNNLERSLEYLNGKEFECKEEW</sequence>
<protein>
    <recommendedName>
        <fullName evidence="6">Ribosomal large subunit pseudouridine synthase C</fullName>
        <ecNumber evidence="5">5.4.99.24</ecNumber>
    </recommendedName>
    <alternativeName>
        <fullName evidence="9">23S rRNA pseudouridine(955/2504/2580) synthase</fullName>
    </alternativeName>
    <alternativeName>
        <fullName evidence="10">RNA pseudouridylate synthase</fullName>
    </alternativeName>
    <alternativeName>
        <fullName evidence="13">RNA-uridine isomerase</fullName>
    </alternativeName>
    <alternativeName>
        <fullName evidence="11">rRNA pseudouridylate synthase C</fullName>
    </alternativeName>
    <alternativeName>
        <fullName evidence="12">rRNA-uridine isomerase C</fullName>
    </alternativeName>
</protein>
<evidence type="ECO:0000256" key="2">
    <source>
        <dbReference type="ARBA" id="ARBA00000381"/>
    </source>
</evidence>
<dbReference type="KEGG" id="maa:MAG7190"/>
<dbReference type="InterPro" id="IPR036986">
    <property type="entry name" value="S4_RNA-bd_sf"/>
</dbReference>